<evidence type="ECO:0000313" key="3">
    <source>
        <dbReference type="Proteomes" id="UP000219353"/>
    </source>
</evidence>
<accession>A0A285HZJ9</accession>
<dbReference type="OrthoDB" id="5523335at2"/>
<dbReference type="Pfam" id="PF03993">
    <property type="entry name" value="DUF349"/>
    <property type="match status" value="3"/>
</dbReference>
<feature type="coiled-coil region" evidence="1">
    <location>
        <begin position="773"/>
        <end position="800"/>
    </location>
</feature>
<evidence type="ECO:0008006" key="4">
    <source>
        <dbReference type="Google" id="ProtNLM"/>
    </source>
</evidence>
<keyword evidence="3" id="KW-1185">Reference proteome</keyword>
<keyword evidence="1" id="KW-0175">Coiled coil</keyword>
<proteinExistence type="predicted"/>
<dbReference type="EMBL" id="OBEB01000001">
    <property type="protein sequence ID" value="SNY41129.1"/>
    <property type="molecule type" value="Genomic_DNA"/>
</dbReference>
<gene>
    <name evidence="2" type="ORF">SAMN06297280_0271</name>
</gene>
<dbReference type="InterPro" id="IPR007139">
    <property type="entry name" value="DUF349"/>
</dbReference>
<dbReference type="RefSeq" id="WP_097109566.1">
    <property type="nucleotide sequence ID" value="NZ_OBEB01000001.1"/>
</dbReference>
<sequence length="912" mass="101919">MIFKNWFKPKWQHPDSATRQQAIASLSAGQREHKEILHELAFNDSSETVRRSALEHLNDFSLWWQASKQDSSDRLRQHAEQQLLTMLLRQQISAPLKQQFVTQCNRLALLEQLAERETDAEILFSVLQRLNKPELNIAALTGQVLTIAQKQQLLAQLDDQKQLEKLSKVLTGELAQQLQQKMTEQAEQKQKPLKLRKDVTLLLARLNALRERYSAAEIPAQLAELQRQWQQLHNELDCLPATEAASVAGKYQQLVSKLESWLTPQLAQLAKAQAEAEQQAAAAENYQQLSDAITKLAGQLSEVLANVDISAAETIAEQLAELSAQIAQNAIINESQRNNLTKQYKSLTSQLTSLPQTAEKLSQASRLVSDWAAQALPAEPAQLAAAKEQLTQYKNNWRSITADLPLAVPASLATAKQQLQQQWQQAIAAINSQSERAVRQCRSKIAEFKRLDQQGRFKVLFGLFKGISADYAVLSEAEQQKLATDYEFASNRIAELADWQEYIATPRKQELLAQLQQLAAVTPDDIPARAEQVKQARQQWASFGKAGAEQEAELNAAFDVACEQAYAPCRAYFAEQDAIKTANVTVREQIIAQLEQLAATQPEAAALDSGLKSLTQAWQQAGPVKRQDYLALQARYQAALEPLKARATEFQQQVAEQKQALINEAQAAVALSDSNQSSKILKELQQRWKTLGYAGKKHDQQLWQQFRQLCDGFFNQRQAAFAEQQQQQLAQEQALSTELTAIAQKLHSLTSASASTEFAAVKEQLQQLDVGVIASARKQRDNLQQQLAALIQQQASQAAQHDTKVLFAQLVKPDSSCDNWPAQFKPQAELAGALGLDRKGLTQALEIVSGIDSPEQERSERQQVQLTLLTLKHNAGEVTDKHSLLRHWLAFGPVTEAEQSLVQRLNIIFLTE</sequence>
<name>A0A285HZJ9_9GAMM</name>
<protein>
    <recommendedName>
        <fullName evidence="4">DUF349 domain-containing protein</fullName>
    </recommendedName>
</protein>
<dbReference type="Proteomes" id="UP000219353">
    <property type="component" value="Unassembled WGS sequence"/>
</dbReference>
<evidence type="ECO:0000313" key="2">
    <source>
        <dbReference type="EMBL" id="SNY41129.1"/>
    </source>
</evidence>
<reference evidence="3" key="1">
    <citation type="submission" date="2017-09" db="EMBL/GenBank/DDBJ databases">
        <authorList>
            <person name="Varghese N."/>
            <person name="Submissions S."/>
        </authorList>
    </citation>
    <scope>NUCLEOTIDE SEQUENCE [LARGE SCALE GENOMIC DNA]</scope>
    <source>
        <strain evidence="3">CGMCC 1.12461</strain>
    </source>
</reference>
<organism evidence="2 3">
    <name type="scientific">Arsukibacterium tuosuense</name>
    <dbReference type="NCBI Taxonomy" id="1323745"/>
    <lineage>
        <taxon>Bacteria</taxon>
        <taxon>Pseudomonadati</taxon>
        <taxon>Pseudomonadota</taxon>
        <taxon>Gammaproteobacteria</taxon>
        <taxon>Chromatiales</taxon>
        <taxon>Chromatiaceae</taxon>
        <taxon>Arsukibacterium</taxon>
    </lineage>
</organism>
<dbReference type="AlphaFoldDB" id="A0A285HZJ9"/>
<evidence type="ECO:0000256" key="1">
    <source>
        <dbReference type="SAM" id="Coils"/>
    </source>
</evidence>